<proteinExistence type="predicted"/>
<gene>
    <name evidence="4" type="ORF">PTD2_05275</name>
</gene>
<dbReference type="Gene3D" id="1.10.530.40">
    <property type="match status" value="1"/>
</dbReference>
<organism evidence="4 5">
    <name type="scientific">Pseudoalteromonas tunicata D2</name>
    <dbReference type="NCBI Taxonomy" id="87626"/>
    <lineage>
        <taxon>Bacteria</taxon>
        <taxon>Pseudomonadati</taxon>
        <taxon>Pseudomonadota</taxon>
        <taxon>Gammaproteobacteria</taxon>
        <taxon>Alteromonadales</taxon>
        <taxon>Pseudoalteromonadaceae</taxon>
        <taxon>Pseudoalteromonas</taxon>
    </lineage>
</organism>
<dbReference type="EMBL" id="AAOH01000007">
    <property type="protein sequence ID" value="EAR27055.1"/>
    <property type="molecule type" value="Genomic_DNA"/>
</dbReference>
<evidence type="ECO:0000256" key="2">
    <source>
        <dbReference type="ARBA" id="ARBA00022638"/>
    </source>
</evidence>
<dbReference type="AlphaFoldDB" id="A4CDL3"/>
<evidence type="ECO:0000256" key="1">
    <source>
        <dbReference type="ARBA" id="ARBA00022529"/>
    </source>
</evidence>
<accession>A4CDL3</accession>
<dbReference type="Pfam" id="PF16754">
    <property type="entry name" value="Pesticin"/>
    <property type="match status" value="1"/>
</dbReference>
<keyword evidence="5" id="KW-1185">Reference proteome</keyword>
<dbReference type="GO" id="GO:0031640">
    <property type="term" value="P:killing of cells of another organism"/>
    <property type="evidence" value="ECO:0007669"/>
    <property type="project" value="UniProtKB-KW"/>
</dbReference>
<dbReference type="STRING" id="87626.PTD2_05275"/>
<feature type="domain" description="Pesticin C-terminal" evidence="3">
    <location>
        <begin position="57"/>
        <end position="167"/>
    </location>
</feature>
<reference evidence="4 5" key="1">
    <citation type="submission" date="2006-02" db="EMBL/GenBank/DDBJ databases">
        <authorList>
            <person name="Moran M.A."/>
            <person name="Kjelleberg S."/>
            <person name="Egan S."/>
            <person name="Saunders N."/>
            <person name="Thomas T."/>
            <person name="Ferriera S."/>
            <person name="Johnson J."/>
            <person name="Kravitz S."/>
            <person name="Halpern A."/>
            <person name="Remington K."/>
            <person name="Beeson K."/>
            <person name="Tran B."/>
            <person name="Rogers Y.-H."/>
            <person name="Friedman R."/>
            <person name="Venter J.C."/>
        </authorList>
    </citation>
    <scope>NUCLEOTIDE SEQUENCE [LARGE SCALE GENOMIC DNA]</scope>
    <source>
        <strain evidence="4 5">D2</strain>
    </source>
</reference>
<dbReference type="Proteomes" id="UP000006201">
    <property type="component" value="Unassembled WGS sequence"/>
</dbReference>
<keyword evidence="2" id="KW-0081">Bacteriolytic enzyme</keyword>
<dbReference type="InterPro" id="IPR023347">
    <property type="entry name" value="Lysozyme_dom_sf"/>
</dbReference>
<dbReference type="InterPro" id="IPR023346">
    <property type="entry name" value="Lysozyme-like_dom_sf"/>
</dbReference>
<evidence type="ECO:0000313" key="5">
    <source>
        <dbReference type="Proteomes" id="UP000006201"/>
    </source>
</evidence>
<dbReference type="eggNOG" id="COG3772">
    <property type="taxonomic scope" value="Bacteria"/>
</dbReference>
<dbReference type="RefSeq" id="WP_009838918.1">
    <property type="nucleotide sequence ID" value="NZ_AAOH01000007.1"/>
</dbReference>
<dbReference type="OrthoDB" id="1523598at2"/>
<comment type="caution">
    <text evidence="4">The sequence shown here is derived from an EMBL/GenBank/DDBJ whole genome shotgun (WGS) entry which is preliminary data.</text>
</comment>
<keyword evidence="1" id="KW-0929">Antimicrobial</keyword>
<protein>
    <recommendedName>
        <fullName evidence="3">Pesticin C-terminal domain-containing protein</fullName>
    </recommendedName>
</protein>
<dbReference type="InterPro" id="IPR031922">
    <property type="entry name" value="Pesticin_C"/>
</dbReference>
<dbReference type="HOGENOM" id="CLU_097115_0_0_6"/>
<name>A4CDL3_9GAMM</name>
<evidence type="ECO:0000313" key="4">
    <source>
        <dbReference type="EMBL" id="EAR27055.1"/>
    </source>
</evidence>
<sequence length="237" mass="27110">MPLNSAVRQCIAENLVLFEGKTDHLYLNTNGYPTIGIGHCVANLAAFTQLAMIRISDGEPASEQEKIAEYQTIKQKPAGYNASWYHAFCKLRLPEQTINSIHEEHLRSFHHELRQVFKRSRGYNCDFEQLPSPVQIALFDLAYNVGTTNLQHKWPKLHQAIKQQNWQLAAQESNRKGIQAARNEHIKSLFLSAAGKKPMQAPQRSKSRKHATIKAALWKKILKWAGAFLIKKIKLRF</sequence>
<dbReference type="GO" id="GO:0003796">
    <property type="term" value="F:lysozyme activity"/>
    <property type="evidence" value="ECO:0007669"/>
    <property type="project" value="InterPro"/>
</dbReference>
<dbReference type="GO" id="GO:0042742">
    <property type="term" value="P:defense response to bacterium"/>
    <property type="evidence" value="ECO:0007669"/>
    <property type="project" value="UniProtKB-KW"/>
</dbReference>
<dbReference type="SUPFAM" id="SSF53955">
    <property type="entry name" value="Lysozyme-like"/>
    <property type="match status" value="1"/>
</dbReference>
<evidence type="ECO:0000259" key="3">
    <source>
        <dbReference type="Pfam" id="PF16754"/>
    </source>
</evidence>